<accession>A0A382GLB9</accession>
<evidence type="ECO:0000256" key="1">
    <source>
        <dbReference type="SAM" id="Phobius"/>
    </source>
</evidence>
<feature type="transmembrane region" description="Helical" evidence="1">
    <location>
        <begin position="18"/>
        <end position="37"/>
    </location>
</feature>
<evidence type="ECO:0000313" key="2">
    <source>
        <dbReference type="EMBL" id="SVB74981.1"/>
    </source>
</evidence>
<protein>
    <submittedName>
        <fullName evidence="2">Uncharacterized protein</fullName>
    </submittedName>
</protein>
<feature type="transmembrane region" description="Helical" evidence="1">
    <location>
        <begin position="255"/>
        <end position="273"/>
    </location>
</feature>
<name>A0A382GLB9_9ZZZZ</name>
<reference evidence="2" key="1">
    <citation type="submission" date="2018-05" db="EMBL/GenBank/DDBJ databases">
        <authorList>
            <person name="Lanie J.A."/>
            <person name="Ng W.-L."/>
            <person name="Kazmierczak K.M."/>
            <person name="Andrzejewski T.M."/>
            <person name="Davidsen T.M."/>
            <person name="Wayne K.J."/>
            <person name="Tettelin H."/>
            <person name="Glass J.I."/>
            <person name="Rusch D."/>
            <person name="Podicherti R."/>
            <person name="Tsui H.-C.T."/>
            <person name="Winkler M.E."/>
        </authorList>
    </citation>
    <scope>NUCLEOTIDE SEQUENCE</scope>
</reference>
<keyword evidence="1" id="KW-1133">Transmembrane helix</keyword>
<proteinExistence type="predicted"/>
<dbReference type="EMBL" id="UINC01055747">
    <property type="protein sequence ID" value="SVB74981.1"/>
    <property type="molecule type" value="Genomic_DNA"/>
</dbReference>
<keyword evidence="1" id="KW-0472">Membrane</keyword>
<gene>
    <name evidence="2" type="ORF">METZ01_LOCUS227835</name>
</gene>
<organism evidence="2">
    <name type="scientific">marine metagenome</name>
    <dbReference type="NCBI Taxonomy" id="408172"/>
    <lineage>
        <taxon>unclassified sequences</taxon>
        <taxon>metagenomes</taxon>
        <taxon>ecological metagenomes</taxon>
    </lineage>
</organism>
<keyword evidence="1" id="KW-0812">Transmembrane</keyword>
<dbReference type="AlphaFoldDB" id="A0A382GLB9"/>
<sequence>VDKIFDFILRVGTIDRRWIFLIIGLAVLLPLFFPLGLPIRATIATQKVYDAVEALEENSKVLISFEYGPSTKPEIHPMAIGLLKHLFTNGHKVYVTCLWPDGQFMADDALEEVAEEEFNLTYGEDYVILGFRPGNEAVVKGMVSNIRKLYTTDARGTLVDDIPLMKNINKVADFDFIFSASAGYPGTIEWVQYASDPTGVPLSTGTTSIMVNDIMPMVNSGQVKGILAGMPGAAEYEALIGSPGIGTSGMDAQSIAHLVIVLFIVFGNITYFIEVQRSKKY</sequence>
<feature type="non-terminal residue" evidence="2">
    <location>
        <position position="1"/>
    </location>
</feature>